<evidence type="ECO:0000256" key="1">
    <source>
        <dbReference type="PROSITE-ProRule" id="PRU00339"/>
    </source>
</evidence>
<sequence length="1221" mass="141926">MIKTILGLLALPFVTDVLKAATSLGYQKLKDINEFHKFLALYDIEKPKDEEKSLYIHTLLLFEVRFNQIALSNLLMREDSFLVFKNSYIQNKDKAPFVWHVNNAMVDRQDTILDEFFKIYDSLLRTVMTPVQSEMFNSFVDFKEQSNQQATVILAAIKALNDDSPLVKEQINFANAFIEGKQFTLALDALIILEKNFHVIKSVDHKSAILTNIGHCHFELGKKDEAHQYFKKAFDLNPENYAALCNYAQVLHNRNQCSEADKLIEKAVLSFGQQHSDIWEVYIIIKKGIHGLDEILKQIPGRFVEEPKVKRAIALVYRDQHDFDSYYKIIQEAFALSPEDDSIKVTYIESVLHRYQLDYRIYNLRSVNSDLIKEIDYLFGLIYDLLSSDKDVTESKLFLKQAEVTLLYLLRKESDALVILEELASEYPLEQQKFYRLKAMIHYSLMDFDGAIATLDKHFLLYGEMEDALMLTEITSQANRVDLLERYYQNLIEREGSVFVNQATNFLVDRYIKNQDIDKLIYWQTKIKEFDGLDFRIIEIRILIYLQSDDYLNLLSECESQVNDQTRFSLIYQLVELFEETKAYDKAIALLEKRVLTLDYDPITDHLLRLVEKNGDTFKLVELLSGLRENKGIHSKHSLMECNLYTLNYQFEKAISVAEQYLMVYPDRIDVRLFVITLHFKTQNYELLDQYLDFEFDYLALEKEDLQEYLTILAYRGRITKSIDILYENHRRQNSPQSNDLYLTFWFKFDVLSYLNIPTIVEEDTYVVLYDGANERINLLFENRPSYELIKSRSEVSTDDNLFVHLAGKEVSFEVTLESAFMKKKWIMESIVSKYKHQFDQCFANANGVFKREGSVKSFQIEELSNILNTIGLSRAEGKGTPFSIILDYYRAGEIGIGGISSILNDNPISIRHRIRVQGHKLLASHATVTDHNMLDKNKLRNGLVLDICGVFTLLELNLLDTVSSNLCTLTITPSTYEVIYDYLQQNIYNIKDGETLDSSPILIALRKYVCIENPDTLAVNNNDKIRVYKKHGRSFYDAVLLAHQKGSLLLSDDVAFRSQILNLCGEEIGCWIVPLLKHLKEHELIEDDTYHESLISLLELQYSFISVNEHTLLYCLKSEGYHVSNRFMELSKVLAGRVSTSESVIHTVFNFFDLLINLDNIDDQKNQDIALFSLSSVFAERTVDEVVDSYERIMKLYRGNAALFSFLKRLMLKFLELHNF</sequence>
<organism evidence="2 3">
    <name type="scientific">Sphingobacterium bambusae</name>
    <dbReference type="NCBI Taxonomy" id="662858"/>
    <lineage>
        <taxon>Bacteria</taxon>
        <taxon>Pseudomonadati</taxon>
        <taxon>Bacteroidota</taxon>
        <taxon>Sphingobacteriia</taxon>
        <taxon>Sphingobacteriales</taxon>
        <taxon>Sphingobacteriaceae</taxon>
        <taxon>Sphingobacterium</taxon>
    </lineage>
</organism>
<dbReference type="PROSITE" id="PS50293">
    <property type="entry name" value="TPR_REGION"/>
    <property type="match status" value="1"/>
</dbReference>
<dbReference type="InterPro" id="IPR011990">
    <property type="entry name" value="TPR-like_helical_dom_sf"/>
</dbReference>
<dbReference type="InterPro" id="IPR019734">
    <property type="entry name" value="TPR_rpt"/>
</dbReference>
<comment type="caution">
    <text evidence="2">The sequence shown here is derived from an EMBL/GenBank/DDBJ whole genome shotgun (WGS) entry which is preliminary data.</text>
</comment>
<evidence type="ECO:0000313" key="3">
    <source>
        <dbReference type="Proteomes" id="UP001597525"/>
    </source>
</evidence>
<protein>
    <submittedName>
        <fullName evidence="2">Tetratricopeptide repeat protein</fullName>
    </submittedName>
</protein>
<accession>A0ABW6BC44</accession>
<proteinExistence type="predicted"/>
<dbReference type="SUPFAM" id="SSF48452">
    <property type="entry name" value="TPR-like"/>
    <property type="match status" value="2"/>
</dbReference>
<dbReference type="Gene3D" id="1.25.40.10">
    <property type="entry name" value="Tetratricopeptide repeat domain"/>
    <property type="match status" value="2"/>
</dbReference>
<dbReference type="RefSeq" id="WP_320184326.1">
    <property type="nucleotide sequence ID" value="NZ_CP138332.1"/>
</dbReference>
<gene>
    <name evidence="2" type="ORF">ACFS7Y_04045</name>
</gene>
<dbReference type="EMBL" id="JBHUPB010000003">
    <property type="protein sequence ID" value="MFD2966542.1"/>
    <property type="molecule type" value="Genomic_DNA"/>
</dbReference>
<evidence type="ECO:0000313" key="2">
    <source>
        <dbReference type="EMBL" id="MFD2966542.1"/>
    </source>
</evidence>
<dbReference type="SMART" id="SM00028">
    <property type="entry name" value="TPR"/>
    <property type="match status" value="4"/>
</dbReference>
<reference evidence="3" key="1">
    <citation type="journal article" date="2019" name="Int. J. Syst. Evol. Microbiol.">
        <title>The Global Catalogue of Microorganisms (GCM) 10K type strain sequencing project: providing services to taxonomists for standard genome sequencing and annotation.</title>
        <authorList>
            <consortium name="The Broad Institute Genomics Platform"/>
            <consortium name="The Broad Institute Genome Sequencing Center for Infectious Disease"/>
            <person name="Wu L."/>
            <person name="Ma J."/>
        </authorList>
    </citation>
    <scope>NUCLEOTIDE SEQUENCE [LARGE SCALE GENOMIC DNA]</scope>
    <source>
        <strain evidence="3">KCTC 22814</strain>
    </source>
</reference>
<dbReference type="PROSITE" id="PS50005">
    <property type="entry name" value="TPR"/>
    <property type="match status" value="1"/>
</dbReference>
<dbReference type="Proteomes" id="UP001597525">
    <property type="component" value="Unassembled WGS sequence"/>
</dbReference>
<dbReference type="Pfam" id="PF00515">
    <property type="entry name" value="TPR_1"/>
    <property type="match status" value="1"/>
</dbReference>
<feature type="repeat" description="TPR" evidence="1">
    <location>
        <begin position="207"/>
        <end position="240"/>
    </location>
</feature>
<name>A0ABW6BC44_9SPHI</name>
<keyword evidence="1" id="KW-0802">TPR repeat</keyword>
<keyword evidence="3" id="KW-1185">Reference proteome</keyword>